<dbReference type="STRING" id="573321.SAMN04488505_101414"/>
<name>A0A1H7I3I2_9BACT</name>
<dbReference type="EMBL" id="FOBB01000001">
    <property type="protein sequence ID" value="SEK55075.1"/>
    <property type="molecule type" value="Genomic_DNA"/>
</dbReference>
<dbReference type="RefSeq" id="WP_089906482.1">
    <property type="nucleotide sequence ID" value="NZ_FOBB01000001.1"/>
</dbReference>
<accession>A0A1H7I3I2</accession>
<proteinExistence type="predicted"/>
<dbReference type="Proteomes" id="UP000198984">
    <property type="component" value="Unassembled WGS sequence"/>
</dbReference>
<dbReference type="OrthoDB" id="7060517at2"/>
<dbReference type="InterPro" id="IPR053825">
    <property type="entry name" value="DUF7009"/>
</dbReference>
<reference evidence="1 2" key="1">
    <citation type="submission" date="2016-10" db="EMBL/GenBank/DDBJ databases">
        <authorList>
            <person name="de Groot N.N."/>
        </authorList>
    </citation>
    <scope>NUCLEOTIDE SEQUENCE [LARGE SCALE GENOMIC DNA]</scope>
    <source>
        <strain evidence="1 2">DSM 21039</strain>
    </source>
</reference>
<protein>
    <submittedName>
        <fullName evidence="1">Uncharacterized protein</fullName>
    </submittedName>
</protein>
<organism evidence="1 2">
    <name type="scientific">Chitinophaga rupis</name>
    <dbReference type="NCBI Taxonomy" id="573321"/>
    <lineage>
        <taxon>Bacteria</taxon>
        <taxon>Pseudomonadati</taxon>
        <taxon>Bacteroidota</taxon>
        <taxon>Chitinophagia</taxon>
        <taxon>Chitinophagales</taxon>
        <taxon>Chitinophagaceae</taxon>
        <taxon>Chitinophaga</taxon>
    </lineage>
</organism>
<keyword evidence="2" id="KW-1185">Reference proteome</keyword>
<sequence length="123" mass="13768">MKIRIRGNSIRYRLDKQDIAALEQTGKVEEETRIGAGALHFCIKAKDSPEARIKLEAQAVHLSLPLAQVQQWIQTEQVGIDQEIANPDGSILKIVVEKDFKCLTTRDEDDSQAFDNPLAAHNC</sequence>
<dbReference type="Pfam" id="PF22668">
    <property type="entry name" value="DUF7009"/>
    <property type="match status" value="1"/>
</dbReference>
<gene>
    <name evidence="1" type="ORF">SAMN04488505_101414</name>
</gene>
<dbReference type="AlphaFoldDB" id="A0A1H7I3I2"/>
<evidence type="ECO:0000313" key="2">
    <source>
        <dbReference type="Proteomes" id="UP000198984"/>
    </source>
</evidence>
<evidence type="ECO:0000313" key="1">
    <source>
        <dbReference type="EMBL" id="SEK55075.1"/>
    </source>
</evidence>